<sequence length="244" mass="26872">MASRAPGRRQLRLQLLGLSYILIGQRIEAQLLWEALQGLELGSRAMLRSRGPDPGLPCLRSSSPAFACKARDLTGRATAVLWPPRPRAPASRLPSSTVKFRPRSLRTSPRAPASSSSSLLRTCLELLQPAALLPSALAVLSRRCCSLLRASSDLLLLSSPDLSPAELPWLAQALCLPSPELSLFDLQLPFFRALVIAAQAKVARRRFRFFVFRNQNDIVLVMTWHNFDAISANSASTSDFRSRT</sequence>
<dbReference type="Proteomes" id="UP000233551">
    <property type="component" value="Unassembled WGS sequence"/>
</dbReference>
<feature type="compositionally biased region" description="Low complexity" evidence="1">
    <location>
        <begin position="105"/>
        <end position="115"/>
    </location>
</feature>
<evidence type="ECO:0000313" key="3">
    <source>
        <dbReference type="Proteomes" id="UP000233551"/>
    </source>
</evidence>
<dbReference type="AlphaFoldDB" id="A0A2I0JI45"/>
<evidence type="ECO:0000313" key="2">
    <source>
        <dbReference type="EMBL" id="PKI55922.1"/>
    </source>
</evidence>
<protein>
    <submittedName>
        <fullName evidence="2">Uncharacterized protein</fullName>
    </submittedName>
</protein>
<dbReference type="EMBL" id="PGOL01001654">
    <property type="protein sequence ID" value="PKI55922.1"/>
    <property type="molecule type" value="Genomic_DNA"/>
</dbReference>
<proteinExistence type="predicted"/>
<reference evidence="2 3" key="1">
    <citation type="submission" date="2017-11" db="EMBL/GenBank/DDBJ databases">
        <title>De-novo sequencing of pomegranate (Punica granatum L.) genome.</title>
        <authorList>
            <person name="Akparov Z."/>
            <person name="Amiraslanov A."/>
            <person name="Hajiyeva S."/>
            <person name="Abbasov M."/>
            <person name="Kaur K."/>
            <person name="Hamwieh A."/>
            <person name="Solovyev V."/>
            <person name="Salamov A."/>
            <person name="Braich B."/>
            <person name="Kosarev P."/>
            <person name="Mahmoud A."/>
            <person name="Hajiyev E."/>
            <person name="Babayeva S."/>
            <person name="Izzatullayeva V."/>
            <person name="Mammadov A."/>
            <person name="Mammadov A."/>
            <person name="Sharifova S."/>
            <person name="Ojaghi J."/>
            <person name="Eynullazada K."/>
            <person name="Bayramov B."/>
            <person name="Abdulazimova A."/>
            <person name="Shahmuradov I."/>
        </authorList>
    </citation>
    <scope>NUCLEOTIDE SEQUENCE [LARGE SCALE GENOMIC DNA]</scope>
    <source>
        <strain evidence="3">cv. AG2017</strain>
        <tissue evidence="2">Leaf</tissue>
    </source>
</reference>
<name>A0A2I0JI45_PUNGR</name>
<evidence type="ECO:0000256" key="1">
    <source>
        <dbReference type="SAM" id="MobiDB-lite"/>
    </source>
</evidence>
<organism evidence="2 3">
    <name type="scientific">Punica granatum</name>
    <name type="common">Pomegranate</name>
    <dbReference type="NCBI Taxonomy" id="22663"/>
    <lineage>
        <taxon>Eukaryota</taxon>
        <taxon>Viridiplantae</taxon>
        <taxon>Streptophyta</taxon>
        <taxon>Embryophyta</taxon>
        <taxon>Tracheophyta</taxon>
        <taxon>Spermatophyta</taxon>
        <taxon>Magnoliopsida</taxon>
        <taxon>eudicotyledons</taxon>
        <taxon>Gunneridae</taxon>
        <taxon>Pentapetalae</taxon>
        <taxon>rosids</taxon>
        <taxon>malvids</taxon>
        <taxon>Myrtales</taxon>
        <taxon>Lythraceae</taxon>
        <taxon>Punica</taxon>
    </lineage>
</organism>
<accession>A0A2I0JI45</accession>
<keyword evidence="3" id="KW-1185">Reference proteome</keyword>
<feature type="region of interest" description="Disordered" evidence="1">
    <location>
        <begin position="83"/>
        <end position="115"/>
    </location>
</feature>
<gene>
    <name evidence="2" type="ORF">CRG98_023654</name>
</gene>
<comment type="caution">
    <text evidence="2">The sequence shown here is derived from an EMBL/GenBank/DDBJ whole genome shotgun (WGS) entry which is preliminary data.</text>
</comment>